<keyword evidence="10" id="KW-0393">Immunoglobulin domain</keyword>
<dbReference type="PROSITE" id="PS50835">
    <property type="entry name" value="IG_LIKE"/>
    <property type="match status" value="1"/>
</dbReference>
<feature type="transmembrane region" description="Helical" evidence="11">
    <location>
        <begin position="173"/>
        <end position="191"/>
    </location>
</feature>
<proteinExistence type="predicted"/>
<keyword evidence="2" id="KW-1003">Cell membrane</keyword>
<keyword evidence="8" id="KW-0675">Receptor</keyword>
<dbReference type="PANTHER" id="PTHR25466:SF14">
    <property type="entry name" value="BUTYROPHILIN SUBFAMILY 2 MEMBER A2-LIKE-RELATED"/>
    <property type="match status" value="1"/>
</dbReference>
<dbReference type="GO" id="GO:0071222">
    <property type="term" value="P:cellular response to lipopolysaccharide"/>
    <property type="evidence" value="ECO:0007669"/>
    <property type="project" value="TreeGrafter"/>
</dbReference>
<evidence type="ECO:0000256" key="4">
    <source>
        <dbReference type="ARBA" id="ARBA00022729"/>
    </source>
</evidence>
<evidence type="ECO:0000256" key="5">
    <source>
        <dbReference type="ARBA" id="ARBA00022989"/>
    </source>
</evidence>
<dbReference type="SUPFAM" id="SSF48726">
    <property type="entry name" value="Immunoglobulin"/>
    <property type="match status" value="2"/>
</dbReference>
<evidence type="ECO:0000256" key="1">
    <source>
        <dbReference type="ARBA" id="ARBA00004251"/>
    </source>
</evidence>
<dbReference type="InParanoid" id="A0A6J2VT35"/>
<keyword evidence="7" id="KW-1015">Disulfide bond</keyword>
<gene>
    <name evidence="14" type="primary">LOC115816028</name>
</gene>
<keyword evidence="4" id="KW-0732">Signal</keyword>
<name>A0A6J2VT35_CHACN</name>
<dbReference type="RefSeq" id="XP_030634859.1">
    <property type="nucleotide sequence ID" value="XM_030778999.1"/>
</dbReference>
<evidence type="ECO:0000256" key="11">
    <source>
        <dbReference type="SAM" id="Phobius"/>
    </source>
</evidence>
<comment type="subcellular location">
    <subcellularLocation>
        <location evidence="1">Cell membrane</location>
        <topology evidence="1">Single-pass type I membrane protein</topology>
    </subcellularLocation>
</comment>
<dbReference type="Proteomes" id="UP000504632">
    <property type="component" value="Chromosome 7"/>
</dbReference>
<reference evidence="14" key="1">
    <citation type="submission" date="2025-08" db="UniProtKB">
        <authorList>
            <consortium name="RefSeq"/>
        </authorList>
    </citation>
    <scope>IDENTIFICATION</scope>
</reference>
<keyword evidence="5 11" id="KW-1133">Transmembrane helix</keyword>
<dbReference type="AlphaFoldDB" id="A0A6J2VT35"/>
<evidence type="ECO:0000256" key="2">
    <source>
        <dbReference type="ARBA" id="ARBA00022475"/>
    </source>
</evidence>
<accession>A0A6J2VT35</accession>
<dbReference type="GO" id="GO:0009897">
    <property type="term" value="C:external side of plasma membrane"/>
    <property type="evidence" value="ECO:0007669"/>
    <property type="project" value="TreeGrafter"/>
</dbReference>
<dbReference type="GO" id="GO:0006955">
    <property type="term" value="P:immune response"/>
    <property type="evidence" value="ECO:0007669"/>
    <property type="project" value="TreeGrafter"/>
</dbReference>
<dbReference type="GO" id="GO:0007166">
    <property type="term" value="P:cell surface receptor signaling pathway"/>
    <property type="evidence" value="ECO:0007669"/>
    <property type="project" value="TreeGrafter"/>
</dbReference>
<evidence type="ECO:0000259" key="12">
    <source>
        <dbReference type="PROSITE" id="PS50835"/>
    </source>
</evidence>
<dbReference type="OrthoDB" id="6157407at2759"/>
<dbReference type="InterPro" id="IPR051713">
    <property type="entry name" value="T-cell_Activation_Regulation"/>
</dbReference>
<dbReference type="GO" id="GO:0042130">
    <property type="term" value="P:negative regulation of T cell proliferation"/>
    <property type="evidence" value="ECO:0007669"/>
    <property type="project" value="TreeGrafter"/>
</dbReference>
<keyword evidence="6 11" id="KW-0472">Membrane</keyword>
<dbReference type="InterPro" id="IPR013783">
    <property type="entry name" value="Ig-like_fold"/>
</dbReference>
<evidence type="ECO:0000313" key="14">
    <source>
        <dbReference type="RefSeq" id="XP_030634859.1"/>
    </source>
</evidence>
<evidence type="ECO:0000256" key="8">
    <source>
        <dbReference type="ARBA" id="ARBA00023170"/>
    </source>
</evidence>
<evidence type="ECO:0000256" key="7">
    <source>
        <dbReference type="ARBA" id="ARBA00023157"/>
    </source>
</evidence>
<dbReference type="GO" id="GO:0031295">
    <property type="term" value="P:T cell costimulation"/>
    <property type="evidence" value="ECO:0007669"/>
    <property type="project" value="TreeGrafter"/>
</dbReference>
<sequence length="229" mass="25747">MVYHHSKNLSTIAHYHNRTSLILPPNRKNCALLLSSVRVSDDGTYTCYYQNSPLLYSSVSLQVFAKYTVQCIYRNPSSGLFYCEASGGYPEGRIQWKLRGQPLSQPSVTLSNKDHHTGLYYMNSSLIINVTDLDALTCVVENPRDRVIVQKCGGADGKPDMQSAGPEIPQVKALTGVVLALFVLCAVPLIVKYYKEHQTHKPQDDELQQQNDLLENQRNKKSHIQNIHA</sequence>
<evidence type="ECO:0000256" key="9">
    <source>
        <dbReference type="ARBA" id="ARBA00023180"/>
    </source>
</evidence>
<dbReference type="InterPro" id="IPR013162">
    <property type="entry name" value="CD80_C2-set"/>
</dbReference>
<evidence type="ECO:0000256" key="6">
    <source>
        <dbReference type="ARBA" id="ARBA00023136"/>
    </source>
</evidence>
<keyword evidence="3 11" id="KW-0812">Transmembrane</keyword>
<protein>
    <submittedName>
        <fullName evidence="14">CD276 antigen homolog</fullName>
    </submittedName>
</protein>
<dbReference type="InterPro" id="IPR007110">
    <property type="entry name" value="Ig-like_dom"/>
</dbReference>
<dbReference type="Pfam" id="PF08205">
    <property type="entry name" value="C2-set_2"/>
    <property type="match status" value="1"/>
</dbReference>
<dbReference type="GeneID" id="115816028"/>
<evidence type="ECO:0000256" key="3">
    <source>
        <dbReference type="ARBA" id="ARBA00022692"/>
    </source>
</evidence>
<organism evidence="13 14">
    <name type="scientific">Chanos chanos</name>
    <name type="common">Milkfish</name>
    <name type="synonym">Mugil chanos</name>
    <dbReference type="NCBI Taxonomy" id="29144"/>
    <lineage>
        <taxon>Eukaryota</taxon>
        <taxon>Metazoa</taxon>
        <taxon>Chordata</taxon>
        <taxon>Craniata</taxon>
        <taxon>Vertebrata</taxon>
        <taxon>Euteleostomi</taxon>
        <taxon>Actinopterygii</taxon>
        <taxon>Neopterygii</taxon>
        <taxon>Teleostei</taxon>
        <taxon>Ostariophysi</taxon>
        <taxon>Gonorynchiformes</taxon>
        <taxon>Chanidae</taxon>
        <taxon>Chanos</taxon>
    </lineage>
</organism>
<dbReference type="Gene3D" id="2.60.40.10">
    <property type="entry name" value="Immunoglobulins"/>
    <property type="match status" value="2"/>
</dbReference>
<evidence type="ECO:0000256" key="10">
    <source>
        <dbReference type="ARBA" id="ARBA00023319"/>
    </source>
</evidence>
<evidence type="ECO:0000313" key="13">
    <source>
        <dbReference type="Proteomes" id="UP000504632"/>
    </source>
</evidence>
<keyword evidence="9" id="KW-0325">Glycoprotein</keyword>
<dbReference type="GO" id="GO:0042102">
    <property type="term" value="P:positive regulation of T cell proliferation"/>
    <property type="evidence" value="ECO:0007669"/>
    <property type="project" value="TreeGrafter"/>
</dbReference>
<dbReference type="InterPro" id="IPR036179">
    <property type="entry name" value="Ig-like_dom_sf"/>
</dbReference>
<feature type="domain" description="Ig-like" evidence="12">
    <location>
        <begin position="53"/>
        <end position="149"/>
    </location>
</feature>
<dbReference type="PANTHER" id="PTHR25466">
    <property type="entry name" value="T-LYMPHOCYTE ACTIVATION ANTIGEN"/>
    <property type="match status" value="1"/>
</dbReference>
<keyword evidence="13" id="KW-1185">Reference proteome</keyword>